<dbReference type="AlphaFoldDB" id="A0AA35VX79"/>
<gene>
    <name evidence="2" type="ORF">LSALG_LOCUS10551</name>
</gene>
<proteinExistence type="predicted"/>
<feature type="compositionally biased region" description="Low complexity" evidence="1">
    <location>
        <begin position="68"/>
        <end position="79"/>
    </location>
</feature>
<accession>A0AA35VX79</accession>
<feature type="compositionally biased region" description="Basic and acidic residues" evidence="1">
    <location>
        <begin position="105"/>
        <end position="120"/>
    </location>
</feature>
<sequence length="191" mass="20865">MPLKVYKYVSYSSNYFTDFTLSNTLFVLTNHIISIQEIPMASVEVQSAANTLPEKVEITPEAPKEVKPVVAAPEPAVTEESPEETSVDVPTPVEEPQPPTAKVPVETETKVVEEEPKSEVEQEPTTETIDQEEVTAAEETKEETPAATEAVAEDTPAATEELPEETPVVTEELKESVKEDEKPAEVVAAEE</sequence>
<dbReference type="EMBL" id="OX465077">
    <property type="protein sequence ID" value="CAI9270222.1"/>
    <property type="molecule type" value="Genomic_DNA"/>
</dbReference>
<evidence type="ECO:0000313" key="3">
    <source>
        <dbReference type="Proteomes" id="UP001177003"/>
    </source>
</evidence>
<feature type="region of interest" description="Disordered" evidence="1">
    <location>
        <begin position="59"/>
        <end position="169"/>
    </location>
</feature>
<organism evidence="2 3">
    <name type="scientific">Lactuca saligna</name>
    <name type="common">Willowleaf lettuce</name>
    <dbReference type="NCBI Taxonomy" id="75948"/>
    <lineage>
        <taxon>Eukaryota</taxon>
        <taxon>Viridiplantae</taxon>
        <taxon>Streptophyta</taxon>
        <taxon>Embryophyta</taxon>
        <taxon>Tracheophyta</taxon>
        <taxon>Spermatophyta</taxon>
        <taxon>Magnoliopsida</taxon>
        <taxon>eudicotyledons</taxon>
        <taxon>Gunneridae</taxon>
        <taxon>Pentapetalae</taxon>
        <taxon>asterids</taxon>
        <taxon>campanulids</taxon>
        <taxon>Asterales</taxon>
        <taxon>Asteraceae</taxon>
        <taxon>Cichorioideae</taxon>
        <taxon>Cichorieae</taxon>
        <taxon>Lactucinae</taxon>
        <taxon>Lactuca</taxon>
    </lineage>
</organism>
<feature type="compositionally biased region" description="Acidic residues" evidence="1">
    <location>
        <begin position="121"/>
        <end position="136"/>
    </location>
</feature>
<evidence type="ECO:0000313" key="2">
    <source>
        <dbReference type="EMBL" id="CAI9270222.1"/>
    </source>
</evidence>
<reference evidence="2" key="1">
    <citation type="submission" date="2023-04" db="EMBL/GenBank/DDBJ databases">
        <authorList>
            <person name="Vijverberg K."/>
            <person name="Xiong W."/>
            <person name="Schranz E."/>
        </authorList>
    </citation>
    <scope>NUCLEOTIDE SEQUENCE</scope>
</reference>
<feature type="compositionally biased region" description="Low complexity" evidence="1">
    <location>
        <begin position="145"/>
        <end position="169"/>
    </location>
</feature>
<protein>
    <submittedName>
        <fullName evidence="2">Uncharacterized protein</fullName>
    </submittedName>
</protein>
<dbReference type="Proteomes" id="UP001177003">
    <property type="component" value="Chromosome 1"/>
</dbReference>
<evidence type="ECO:0000256" key="1">
    <source>
        <dbReference type="SAM" id="MobiDB-lite"/>
    </source>
</evidence>
<name>A0AA35VX79_LACSI</name>
<keyword evidence="3" id="KW-1185">Reference proteome</keyword>